<evidence type="ECO:0000256" key="4">
    <source>
        <dbReference type="ARBA" id="ARBA00023136"/>
    </source>
</evidence>
<dbReference type="CDD" id="cd08977">
    <property type="entry name" value="SusD"/>
    <property type="match status" value="1"/>
</dbReference>
<comment type="similarity">
    <text evidence="2">Belongs to the SusD family.</text>
</comment>
<dbReference type="InterPro" id="IPR011990">
    <property type="entry name" value="TPR-like_helical_dom_sf"/>
</dbReference>
<dbReference type="PROSITE" id="PS51257">
    <property type="entry name" value="PROKAR_LIPOPROTEIN"/>
    <property type="match status" value="1"/>
</dbReference>
<feature type="domain" description="SusD-like N-terminal" evidence="7">
    <location>
        <begin position="99"/>
        <end position="219"/>
    </location>
</feature>
<proteinExistence type="inferred from homology"/>
<evidence type="ECO:0000256" key="3">
    <source>
        <dbReference type="ARBA" id="ARBA00022729"/>
    </source>
</evidence>
<accession>A0A173WCL0</accession>
<evidence type="ECO:0000313" key="8">
    <source>
        <dbReference type="EMBL" id="CUN37223.1"/>
    </source>
</evidence>
<dbReference type="InterPro" id="IPR033985">
    <property type="entry name" value="SusD-like_N"/>
</dbReference>
<dbReference type="Gene3D" id="1.25.40.390">
    <property type="match status" value="1"/>
</dbReference>
<evidence type="ECO:0000259" key="6">
    <source>
        <dbReference type="Pfam" id="PF07980"/>
    </source>
</evidence>
<name>A0A173WCL0_BACUN</name>
<evidence type="ECO:0000313" key="9">
    <source>
        <dbReference type="Proteomes" id="UP000095419"/>
    </source>
</evidence>
<dbReference type="Pfam" id="PF14322">
    <property type="entry name" value="SusD-like_3"/>
    <property type="match status" value="1"/>
</dbReference>
<keyword evidence="3" id="KW-0732">Signal</keyword>
<feature type="domain" description="RagB/SusD" evidence="6">
    <location>
        <begin position="280"/>
        <end position="515"/>
    </location>
</feature>
<protein>
    <submittedName>
        <fullName evidence="8">Putative outer membrane protein</fullName>
    </submittedName>
</protein>
<organism evidence="8 9">
    <name type="scientific">Bacteroides uniformis</name>
    <dbReference type="NCBI Taxonomy" id="820"/>
    <lineage>
        <taxon>Bacteria</taxon>
        <taxon>Pseudomonadati</taxon>
        <taxon>Bacteroidota</taxon>
        <taxon>Bacteroidia</taxon>
        <taxon>Bacteroidales</taxon>
        <taxon>Bacteroidaceae</taxon>
        <taxon>Bacteroides</taxon>
    </lineage>
</organism>
<dbReference type="EMBL" id="CYZF01000001">
    <property type="protein sequence ID" value="CUN37223.1"/>
    <property type="molecule type" value="Genomic_DNA"/>
</dbReference>
<dbReference type="InterPro" id="IPR012944">
    <property type="entry name" value="SusD_RagB_dom"/>
</dbReference>
<evidence type="ECO:0000256" key="1">
    <source>
        <dbReference type="ARBA" id="ARBA00004442"/>
    </source>
</evidence>
<keyword evidence="4" id="KW-0472">Membrane</keyword>
<evidence type="ECO:0000256" key="5">
    <source>
        <dbReference type="ARBA" id="ARBA00023237"/>
    </source>
</evidence>
<dbReference type="Proteomes" id="UP000095419">
    <property type="component" value="Unassembled WGS sequence"/>
</dbReference>
<reference evidence="8 9" key="1">
    <citation type="submission" date="2015-09" db="EMBL/GenBank/DDBJ databases">
        <authorList>
            <consortium name="Pathogen Informatics"/>
        </authorList>
    </citation>
    <scope>NUCLEOTIDE SEQUENCE [LARGE SCALE GENOMIC DNA]</scope>
    <source>
        <strain evidence="8 9">2789STDY5608791</strain>
    </source>
</reference>
<sequence length="515" mass="59289">MKKDIYIAYVFLGMTLIGCDNILDSTPAVTISEDLFWQTEDDAEKAIIGVYGPLMDEYYFAGHTEPVWDVQSDDLYRAGDWGDDAQLETFNANPEQGELFGRGWKLKFEGIKRANDVLRNVPSMSIDDKKKNDILGQAYFMRAFHYSRLMLIHGGLPLYDENLPISEYNKPRATHAETYDFIEKDLEKAAELLPLSWPDTDLGKPTKASAWGLLCRFYLYEEKYQEVINTANKIFEHKNIYSLMTNYGDNFLVEKRNEKEVLFAVKMMTMADSPAWPFNLYFYPHAFGGWNFFHPEQSLVDEFEYLDGSPRRKIKFQKEDAENCKYIFTDNGEIVNWQKEFAKRDPRLRATVVTCGESFNMDGTIYTFPAGDTMTGYCCGKYIDPNHHAGLCNLHYCIVRMSDIYLMKAEALLKQQGNSNAEIDGLVNEVRRRVGLSDISNCTMEDIIHERRCEFATEGLRHYDLIRWKLAKTVYATDNGPDGPRTFVEGKHELLPIPQSEIDLSQGVLIQNPGY</sequence>
<evidence type="ECO:0000259" key="7">
    <source>
        <dbReference type="Pfam" id="PF14322"/>
    </source>
</evidence>
<evidence type="ECO:0000256" key="2">
    <source>
        <dbReference type="ARBA" id="ARBA00006275"/>
    </source>
</evidence>
<dbReference type="GO" id="GO:0009279">
    <property type="term" value="C:cell outer membrane"/>
    <property type="evidence" value="ECO:0007669"/>
    <property type="project" value="UniProtKB-SubCell"/>
</dbReference>
<dbReference type="Pfam" id="PF07980">
    <property type="entry name" value="SusD_RagB"/>
    <property type="match status" value="1"/>
</dbReference>
<gene>
    <name evidence="8" type="ORF">ERS417307_00009</name>
</gene>
<dbReference type="SUPFAM" id="SSF48452">
    <property type="entry name" value="TPR-like"/>
    <property type="match status" value="1"/>
</dbReference>
<comment type="subcellular location">
    <subcellularLocation>
        <location evidence="1">Cell outer membrane</location>
    </subcellularLocation>
</comment>
<keyword evidence="5" id="KW-0998">Cell outer membrane</keyword>
<dbReference type="RefSeq" id="WP_081027238.1">
    <property type="nucleotide sequence ID" value="NZ_CYZF01000001.1"/>
</dbReference>
<dbReference type="AlphaFoldDB" id="A0A173WCL0"/>